<evidence type="ECO:0000256" key="1">
    <source>
        <dbReference type="SAM" id="MobiDB-lite"/>
    </source>
</evidence>
<comment type="caution">
    <text evidence="2">The sequence shown here is derived from an EMBL/GenBank/DDBJ whole genome shotgun (WGS) entry which is preliminary data.</text>
</comment>
<feature type="region of interest" description="Disordered" evidence="1">
    <location>
        <begin position="39"/>
        <end position="68"/>
    </location>
</feature>
<reference evidence="2" key="1">
    <citation type="submission" date="2019-12" db="EMBL/GenBank/DDBJ databases">
        <title>Genome sequencing and annotation of Brassica cretica.</title>
        <authorList>
            <person name="Studholme D.J."/>
            <person name="Sarris P."/>
        </authorList>
    </citation>
    <scope>NUCLEOTIDE SEQUENCE</scope>
    <source>
        <strain evidence="2">PFS-109/04</strain>
        <tissue evidence="2">Leaf</tissue>
    </source>
</reference>
<dbReference type="EMBL" id="QGKX02001521">
    <property type="protein sequence ID" value="KAF3506040.1"/>
    <property type="molecule type" value="Genomic_DNA"/>
</dbReference>
<name>A0A8S9NTW8_BRACR</name>
<evidence type="ECO:0000313" key="2">
    <source>
        <dbReference type="EMBL" id="KAF3506040.1"/>
    </source>
</evidence>
<feature type="compositionally biased region" description="Acidic residues" evidence="1">
    <location>
        <begin position="267"/>
        <end position="279"/>
    </location>
</feature>
<sequence>MEKISITTNWTRQARLKRSTLDDSNWTVQLIQASRSVEIDHRTRPENASKKKVSKNTKLPRPNPESVYDEAIPKTESMAHPVDPDEADAYWVARGEVEFRISKYGECADNPPEGYFTCYEAYLFCCRLWFPIPVIIIKNLNSFELSISQVALAGMQHLIGILVLSYERGMKLDIDRFEALLRPKLLLGSLMYCLVPHAASVEESCIPVFRSAWNQHVPNPLPLFPEDLVVLRDLLRGGSFHGTYFTMKRVRRALACHRSQAHPQGFVEDETDSDMDDFASCDVPKTRERDREPKDKETALDNIDFPEDELPLPGWNPNFVPDDFFASLSPNFDPPPALDELTRS</sequence>
<feature type="compositionally biased region" description="Basic and acidic residues" evidence="1">
    <location>
        <begin position="284"/>
        <end position="299"/>
    </location>
</feature>
<dbReference type="Proteomes" id="UP000712600">
    <property type="component" value="Unassembled WGS sequence"/>
</dbReference>
<feature type="region of interest" description="Disordered" evidence="1">
    <location>
        <begin position="267"/>
        <end position="308"/>
    </location>
</feature>
<accession>A0A8S9NTW8</accession>
<protein>
    <submittedName>
        <fullName evidence="2">Uncharacterized protein</fullName>
    </submittedName>
</protein>
<evidence type="ECO:0000313" key="3">
    <source>
        <dbReference type="Proteomes" id="UP000712600"/>
    </source>
</evidence>
<proteinExistence type="predicted"/>
<organism evidence="2 3">
    <name type="scientific">Brassica cretica</name>
    <name type="common">Mustard</name>
    <dbReference type="NCBI Taxonomy" id="69181"/>
    <lineage>
        <taxon>Eukaryota</taxon>
        <taxon>Viridiplantae</taxon>
        <taxon>Streptophyta</taxon>
        <taxon>Embryophyta</taxon>
        <taxon>Tracheophyta</taxon>
        <taxon>Spermatophyta</taxon>
        <taxon>Magnoliopsida</taxon>
        <taxon>eudicotyledons</taxon>
        <taxon>Gunneridae</taxon>
        <taxon>Pentapetalae</taxon>
        <taxon>rosids</taxon>
        <taxon>malvids</taxon>
        <taxon>Brassicales</taxon>
        <taxon>Brassicaceae</taxon>
        <taxon>Brassiceae</taxon>
        <taxon>Brassica</taxon>
    </lineage>
</organism>
<gene>
    <name evidence="2" type="ORF">F2Q69_00006252</name>
</gene>
<feature type="compositionally biased region" description="Basic and acidic residues" evidence="1">
    <location>
        <begin position="39"/>
        <end position="49"/>
    </location>
</feature>
<dbReference type="AlphaFoldDB" id="A0A8S9NTW8"/>